<sequence>MEEVRPGGGGGWWRWTKDRANCRIWRRRRRGEEMEEIRRICGTAVTDDGPLRMVGSGGGDGAGWPDLLICG</sequence>
<evidence type="ECO:0000313" key="1">
    <source>
        <dbReference type="EMBL" id="KAK1311902.1"/>
    </source>
</evidence>
<organism evidence="1 2">
    <name type="scientific">Acorus calamus</name>
    <name type="common">Sweet flag</name>
    <dbReference type="NCBI Taxonomy" id="4465"/>
    <lineage>
        <taxon>Eukaryota</taxon>
        <taxon>Viridiplantae</taxon>
        <taxon>Streptophyta</taxon>
        <taxon>Embryophyta</taxon>
        <taxon>Tracheophyta</taxon>
        <taxon>Spermatophyta</taxon>
        <taxon>Magnoliopsida</taxon>
        <taxon>Liliopsida</taxon>
        <taxon>Acoraceae</taxon>
        <taxon>Acorus</taxon>
    </lineage>
</organism>
<comment type="caution">
    <text evidence="1">The sequence shown here is derived from an EMBL/GenBank/DDBJ whole genome shotgun (WGS) entry which is preliminary data.</text>
</comment>
<evidence type="ECO:0000313" key="2">
    <source>
        <dbReference type="Proteomes" id="UP001180020"/>
    </source>
</evidence>
<dbReference type="EMBL" id="JAUJYO010000007">
    <property type="protein sequence ID" value="KAK1311902.1"/>
    <property type="molecule type" value="Genomic_DNA"/>
</dbReference>
<proteinExistence type="predicted"/>
<dbReference type="AlphaFoldDB" id="A0AAV9EIL5"/>
<reference evidence="1" key="1">
    <citation type="journal article" date="2023" name="Nat. Commun.">
        <title>Diploid and tetraploid genomes of Acorus and the evolution of monocots.</title>
        <authorList>
            <person name="Ma L."/>
            <person name="Liu K.W."/>
            <person name="Li Z."/>
            <person name="Hsiao Y.Y."/>
            <person name="Qi Y."/>
            <person name="Fu T."/>
            <person name="Tang G.D."/>
            <person name="Zhang D."/>
            <person name="Sun W.H."/>
            <person name="Liu D.K."/>
            <person name="Li Y."/>
            <person name="Chen G.Z."/>
            <person name="Liu X.D."/>
            <person name="Liao X.Y."/>
            <person name="Jiang Y.T."/>
            <person name="Yu X."/>
            <person name="Hao Y."/>
            <person name="Huang J."/>
            <person name="Zhao X.W."/>
            <person name="Ke S."/>
            <person name="Chen Y.Y."/>
            <person name="Wu W.L."/>
            <person name="Hsu J.L."/>
            <person name="Lin Y.F."/>
            <person name="Huang M.D."/>
            <person name="Li C.Y."/>
            <person name="Huang L."/>
            <person name="Wang Z.W."/>
            <person name="Zhao X."/>
            <person name="Zhong W.Y."/>
            <person name="Peng D.H."/>
            <person name="Ahmad S."/>
            <person name="Lan S."/>
            <person name="Zhang J.S."/>
            <person name="Tsai W.C."/>
            <person name="Van de Peer Y."/>
            <person name="Liu Z.J."/>
        </authorList>
    </citation>
    <scope>NUCLEOTIDE SEQUENCE</scope>
    <source>
        <strain evidence="1">CP</strain>
    </source>
</reference>
<accession>A0AAV9EIL5</accession>
<reference evidence="1" key="2">
    <citation type="submission" date="2023-06" db="EMBL/GenBank/DDBJ databases">
        <authorList>
            <person name="Ma L."/>
            <person name="Liu K.-W."/>
            <person name="Li Z."/>
            <person name="Hsiao Y.-Y."/>
            <person name="Qi Y."/>
            <person name="Fu T."/>
            <person name="Tang G."/>
            <person name="Zhang D."/>
            <person name="Sun W.-H."/>
            <person name="Liu D.-K."/>
            <person name="Li Y."/>
            <person name="Chen G.-Z."/>
            <person name="Liu X.-D."/>
            <person name="Liao X.-Y."/>
            <person name="Jiang Y.-T."/>
            <person name="Yu X."/>
            <person name="Hao Y."/>
            <person name="Huang J."/>
            <person name="Zhao X.-W."/>
            <person name="Ke S."/>
            <person name="Chen Y.-Y."/>
            <person name="Wu W.-L."/>
            <person name="Hsu J.-L."/>
            <person name="Lin Y.-F."/>
            <person name="Huang M.-D."/>
            <person name="Li C.-Y."/>
            <person name="Huang L."/>
            <person name="Wang Z.-W."/>
            <person name="Zhao X."/>
            <person name="Zhong W.-Y."/>
            <person name="Peng D.-H."/>
            <person name="Ahmad S."/>
            <person name="Lan S."/>
            <person name="Zhang J.-S."/>
            <person name="Tsai W.-C."/>
            <person name="Van De Peer Y."/>
            <person name="Liu Z.-J."/>
        </authorList>
    </citation>
    <scope>NUCLEOTIDE SEQUENCE</scope>
    <source>
        <strain evidence="1">CP</strain>
        <tissue evidence="1">Leaves</tissue>
    </source>
</reference>
<dbReference type="Proteomes" id="UP001180020">
    <property type="component" value="Unassembled WGS sequence"/>
</dbReference>
<gene>
    <name evidence="1" type="ORF">QJS10_CPA07g01124</name>
</gene>
<keyword evidence="2" id="KW-1185">Reference proteome</keyword>
<protein>
    <submittedName>
        <fullName evidence="1">Uncharacterized protein</fullName>
    </submittedName>
</protein>
<name>A0AAV9EIL5_ACOCL</name>